<keyword evidence="3" id="KW-1133">Transmembrane helix</keyword>
<accession>A0A1C0Y749</accession>
<evidence type="ECO:0000256" key="1">
    <source>
        <dbReference type="SAM" id="Coils"/>
    </source>
</evidence>
<dbReference type="EMBL" id="MASJ01000039">
    <property type="protein sequence ID" value="OCS83007.1"/>
    <property type="molecule type" value="Genomic_DNA"/>
</dbReference>
<evidence type="ECO:0000256" key="2">
    <source>
        <dbReference type="SAM" id="MobiDB-lite"/>
    </source>
</evidence>
<comment type="caution">
    <text evidence="4">The sequence shown here is derived from an EMBL/GenBank/DDBJ whole genome shotgun (WGS) entry which is preliminary data.</text>
</comment>
<dbReference type="InterPro" id="IPR019734">
    <property type="entry name" value="TPR_rpt"/>
</dbReference>
<name>A0A1C0Y749_9BACL</name>
<dbReference type="SMART" id="SM00028">
    <property type="entry name" value="TPR"/>
    <property type="match status" value="2"/>
</dbReference>
<keyword evidence="3" id="KW-0472">Membrane</keyword>
<dbReference type="RefSeq" id="WP_066547915.1">
    <property type="nucleotide sequence ID" value="NZ_MASJ01000039.1"/>
</dbReference>
<feature type="region of interest" description="Disordered" evidence="2">
    <location>
        <begin position="219"/>
        <end position="259"/>
    </location>
</feature>
<dbReference type="Pfam" id="PF13432">
    <property type="entry name" value="TPR_16"/>
    <property type="match status" value="2"/>
</dbReference>
<dbReference type="OrthoDB" id="2435629at2"/>
<feature type="compositionally biased region" description="Acidic residues" evidence="2">
    <location>
        <begin position="234"/>
        <end position="243"/>
    </location>
</feature>
<protein>
    <submittedName>
        <fullName evidence="4">Uncharacterized protein</fullName>
    </submittedName>
</protein>
<dbReference type="Proteomes" id="UP000093199">
    <property type="component" value="Unassembled WGS sequence"/>
</dbReference>
<sequence>MTVEQQYKRAKLLMKREAYDDAIELFEALREALQHDAHILEELGLAYALNGQPYEALLAWMDIAEPDDSLVALMESTYRQLPTYDAMFYDYNEAILALKDGQFQQAQLLLHRVCTQSLPLPIYVYEAFILAMQYGGNEDKIELFVNKWPRRVQRHSSIQRLLTMKETIEEQTETLHILEEEQEASRKQNWMLYIAIVVVIVGAIMAIIWTQLQPEEPVTEDVPALEQPQSEEQAPSEESEEATSEQPVTETPTPTPLTEDEIRVIYQQGLAAYEAGQYNEARDILENGTAADQSSYMADDMAFFLAKTYEALGDQTRANELYEIVATQEGNVFVNSSYRDDSLLQLVLIYKEEDPAYATLLAERIIAEYPNEWTATLAKKHLEALQ</sequence>
<keyword evidence="3" id="KW-0812">Transmembrane</keyword>
<dbReference type="InterPro" id="IPR011990">
    <property type="entry name" value="TPR-like_helical_dom_sf"/>
</dbReference>
<evidence type="ECO:0000313" key="4">
    <source>
        <dbReference type="EMBL" id="OCS83007.1"/>
    </source>
</evidence>
<gene>
    <name evidence="4" type="ORF">A6M13_06290</name>
</gene>
<keyword evidence="1" id="KW-0175">Coiled coil</keyword>
<feature type="compositionally biased region" description="Low complexity" evidence="2">
    <location>
        <begin position="224"/>
        <end position="233"/>
    </location>
</feature>
<proteinExistence type="predicted"/>
<dbReference type="AlphaFoldDB" id="A0A1C0Y749"/>
<dbReference type="Gene3D" id="1.25.40.10">
    <property type="entry name" value="Tetratricopeptide repeat domain"/>
    <property type="match status" value="2"/>
</dbReference>
<evidence type="ECO:0000256" key="3">
    <source>
        <dbReference type="SAM" id="Phobius"/>
    </source>
</evidence>
<evidence type="ECO:0000313" key="5">
    <source>
        <dbReference type="Proteomes" id="UP000093199"/>
    </source>
</evidence>
<dbReference type="SUPFAM" id="SSF48452">
    <property type="entry name" value="TPR-like"/>
    <property type="match status" value="1"/>
</dbReference>
<reference evidence="4 5" key="1">
    <citation type="submission" date="2016-07" db="EMBL/GenBank/DDBJ databases">
        <title>Caryophanon tenue genome sequencing.</title>
        <authorList>
            <person name="Verma A."/>
            <person name="Pal Y."/>
            <person name="Krishnamurthi S."/>
        </authorList>
    </citation>
    <scope>NUCLEOTIDE SEQUENCE [LARGE SCALE GENOMIC DNA]</scope>
    <source>
        <strain evidence="4 5">DSM 14152</strain>
    </source>
</reference>
<dbReference type="STRING" id="33978.A6M13_06290"/>
<organism evidence="4 5">
    <name type="scientific">Caryophanon tenue</name>
    <dbReference type="NCBI Taxonomy" id="33978"/>
    <lineage>
        <taxon>Bacteria</taxon>
        <taxon>Bacillati</taxon>
        <taxon>Bacillota</taxon>
        <taxon>Bacilli</taxon>
        <taxon>Bacillales</taxon>
        <taxon>Caryophanaceae</taxon>
        <taxon>Caryophanon</taxon>
    </lineage>
</organism>
<keyword evidence="5" id="KW-1185">Reference proteome</keyword>
<feature type="transmembrane region" description="Helical" evidence="3">
    <location>
        <begin position="190"/>
        <end position="209"/>
    </location>
</feature>
<feature type="coiled-coil region" evidence="1">
    <location>
        <begin position="161"/>
        <end position="188"/>
    </location>
</feature>